<dbReference type="VEuPathDB" id="VectorBase:ASTEI20_032647"/>
<dbReference type="GO" id="GO:0004497">
    <property type="term" value="F:monooxygenase activity"/>
    <property type="evidence" value="ECO:0007669"/>
    <property type="project" value="UniProtKB-KW"/>
</dbReference>
<dbReference type="PRINTS" id="PR00385">
    <property type="entry name" value="P450"/>
</dbReference>
<evidence type="ECO:0000256" key="8">
    <source>
        <dbReference type="ARBA" id="ARBA00022723"/>
    </source>
</evidence>
<evidence type="ECO:0000256" key="10">
    <source>
        <dbReference type="ARBA" id="ARBA00022824"/>
    </source>
</evidence>
<keyword evidence="12" id="KW-0560">Oxidoreductase</keyword>
<evidence type="ECO:0000256" key="5">
    <source>
        <dbReference type="ARBA" id="ARBA00010617"/>
    </source>
</evidence>
<dbReference type="VEuPathDB" id="VectorBase:ASTEI00453"/>
<evidence type="ECO:0000256" key="1">
    <source>
        <dbReference type="ARBA" id="ARBA00001971"/>
    </source>
</evidence>
<dbReference type="Proteomes" id="UP000076408">
    <property type="component" value="Unassembled WGS sequence"/>
</dbReference>
<dbReference type="VEuPathDB" id="VectorBase:ASTE015949"/>
<keyword evidence="8" id="KW-0479">Metal-binding</keyword>
<reference evidence="19" key="2">
    <citation type="submission" date="2020-05" db="UniProtKB">
        <authorList>
            <consortium name="EnsemblMetazoa"/>
        </authorList>
    </citation>
    <scope>IDENTIFICATION</scope>
    <source>
        <strain evidence="19">Indian</strain>
    </source>
</reference>
<dbReference type="PROSITE" id="PS00122">
    <property type="entry name" value="CARBOXYLESTERASE_B_1"/>
    <property type="match status" value="1"/>
</dbReference>
<sequence length="4788" mass="546079">MVAFAWVLIPCAVVLAGVSVRWFLRRRQTFWPRHGIPAARNPHLLYGNVAGLAAQHHTATILQTLYREFRDRQLPAGGFNLFFSPMLLVVDRKLIERVLVKDFAQFQDRGLYASDKVNPLSSETLFSLSGDRWHRMRQRMLPAFGASSVRTMFSTTARIAQTLVVYIGAQSKRRDLEWTDLMARYTTDVIGSCAFGIDCRTIRDPGTEFRAMGYRAFRCSLRRMWKLRFGYAFRRIADMLQLCVSEPTVERFFLQLCRSTVLHRESYQMVKRDFLQMLLEMKANGQLDMTQVAGQCYSFFIAGFETSASLMSFCLYELAKNETVQEKLRGTIGAALDETDGQLSYDMVMSLGYLDQVVNGKYRRNPLHHCTKIRPNFNIFSPLETLRMYPPVDFLFRVANADYPIDRFGTIPRGTLLVVPVHALHHDPDYYPQPEVYDPERFAREPKASQKRKDAPFLPFGMGPRHCLGTTFGLMLVKVGLVAMVRSFRFSLEADRTPETVTFKPRSLVLAPNSGIYLNVERLATTVLSLLFVIAAAVFWFVRNRYNYWSNRGFPTIPNQKLLFGHVKGINTKRHASYVTSEIYRELKKRGEPYGGFNMFIIPAIMTVDPEIIKTILVKDFHIFHDRGLFSCPEIDPLSGTLFAMQGKPWKILRQKLTPTFTSGKMKQMFGTIQEVAERLGNYVDEHLDQERLEMKDILARYTTDVIGTCAFGIECNTLKNPNSEFLKYGNKVFEQKVSTMIKIIFMLMVRKFNSKFMVKITDADVESFFLKLVRETVEYREQNNVKRNDFMNLLLQIKNTGKLWEQDEEHVEKGEPGMTLNELAAQVFIFFLAGFETSSTTMNFCLYELAKNSELQERLRSEINRAIENNGGEVTYDVVMGIEYLNNVVDETLRKYPPLGTITRAPEQDYTIPGTKHVIPKSTMVQIPIYALHHDPDYYPDPERFDPDRFRPEIANARPPYVYMPFGEGPRICIGLRFGMMQTKVGLITLLRQFRFSPTDKTPDRIRFMPNVILTMVLVEVILLSVVLLLSVAYLFLRERHSFWRKRGFPYKPNPSLLFGQMQGNGTTRHAAYVTQEIYNYAKDRGERFVGYSFFFMPLVMVCDIELVKTILVKDFAVFHDRGMYSNARVDPLSAHLFALEGHEWRALRQKLTPTFTSGRMKQMFGTMMQVAEELHRHLLANIGQELEMKEILARFTTDVIGTCAFGIECNTFQHPDSDFLKYGKRVFEHKLLGVVKMTFAMLCKDTASKLGVKVTDPELEKFFLNLVHETVEYRERNDVQCNDFLDLLLQIKNKGCLVEQEEGHTEQPDSSTGLTMNELAAQVFIFFVAGFETSSTVMNFCLYELAKNPDIQERLREELNRVIESNGGELTYETVMGNEYLGQVVNETLRKYPPLETTLRVTAQDYTIPGTEHVIPRKVGVQVPVFAIHRDPDHYPDPECFDPDRFTVEQCKNRPAYTFLPFGEGPRMCIGMRFGLMQIKVGLVTLMRTFRFFSTDRTPDRIVFDPKSFILSPIGGNYLRWSKMELLSYVLTAFVFVVSIAYLFLRSRHNYWRDRGIPYARAKPHLFMGHMEHFRTKHGAIINEEIYRDLKSRGETIGGMSFFIIPGLVAVDPELIKTILVKDFNVFHDRGVYNDAKADPLSAHLFALEGHEWRVLRQKLTPTFTSGRMKQMFGTIQQVAEEFLKYMNENCHREIEMKNVLARFTTDVIGTCAFGIECNTLKNPDSDFRKYGNKVFEQDALLMMKFVFAMMFKSIAKGIGVKLTDEGVERFFLQVVRDTVEYRELNDVQRNDFMNLLLQIKNKGYLDERDLVSADDAKGKAGLTLNELAAQVFVFFLAGFETSSTTMNFCLYELAKNPDIQERLRDEIERAVEDHNGQVTYEMVMNNQYLDNVINETLRKYPPIESLTRVPMRDYTIPGTKYVIPKDTLIQIPVYAIQRDPEFYPEPDQFNPDRFLPEEVKQRHPYVFLPFGEGPRICIGMRFGMMQAKLGLITLLRNFRFSPSSQTPAEIVFDPKSFILSPTTGNYLKALTITMEPITLVLTGFIFIVSIVYLFVRSKHNFWKDQGVPYAPNPHFFYGHVKGQSRTRHGADINQELYKHFKQRGVPYGGISLFIMPSLIVVDPELVKTILVKDFNVFHDRGVFSNPKDDPFTGNLFGLEGNPWRLLRQKLTPTFTSGRMKQMFGTIWEVALELEKYMEENYNQPEIEMKDVLGRFTTDVIGTCAFGIECNTLKTPDSEFRKYGNKAFELDPVTLTKFFFASSYPHLARKLHVRTTQQDVEDFFMKIVRETVDYRESNNVQRNDFMNLLLQIKNKGKLDDQGTIVGKGEVGLTHNELAAQVLIFFLAGFETSSTTLSFCLYELAKNPDIQDRLRDEITGAIDDNGGEVTYDVAMNIQYLDNVINETLRKYPPVETLTRKPSQDYVIPGTKHVIPEGTIVQIPIYAIQRDPDHFPDPERFDPDRFAPEEVKKRHPYVFVPFGEGPRICIGLRFGVMQTKVGLINLLLKFRFSPSARTPDRVAFDPKMFTLSPIGGNYLKVEKVLINAVLAAFIFIVSTVYLFIRNKHNYWKDNGFPYAPNPHFLFGHAKGQTQTRHAADIHQELYKKFKQLGERYVGMSQFIVPSVLVIDPELVKTILVKDFNVFHDHGVFNNAKDDPLSAHLFALEGNPWRLLRQKLTPTFTSGRMKQMFGTIWDVALELDKYMEENYNQPEIEMKDVLSRFTTDVIGTCAFGIECNSLRTPESDFRKYGNKAFELNPIIILKLFLSSSYPGLIRKLRLKITYNDVEAFFMKIVRETVNYRESNNVKRNDFMNLLLQIKNKGKLDDNDDGTVGKGEVGMTEAELAAQAFVFFLAGFETSSTTQSFCLYELAKNPDIQERLRQEINQAIDENDGQVTYDVAMSIQYLDNVINETLRKYPPVESLSRVPSVDYLIPGTKHVIPKRTLVQIPVHAIQRDPDHYPDPERFDPDRFTPEEVKKRHPFTFIPFGEGPRICIGLRFGVMQTKVGLITLLRKFRFSPSARTPDRVTFDPKMITLSPSAGNYLKVEKFSTRLKMLIVEFWIALGTTVLLLVGFGMCLILDKRRSVWVDRRFPSTGRTGVLYGDYKAAGRTEHRMHTTQRLYRGFKARKLPIGGAVRYLTPCVILTDPRLIQHVLSEEFVKLSRSNATASATFENWWNTFEDEHFESLIGVVTDESVQITETLQSSKTPVDIKAITELFVAKALTRCIFGKRYEDDSHMLPLSEKLAKQPSGIVWDVLSNAFPNKRFTKVLRKVLNHVQEYPVILEELVSSISTASTTDANFLKYMKQEEQRTPATDRLGFEDTKSVMLELVQNVFFIASGTIIACLFEMGHNQKIQTNLHKVLKRSGDSMVDYLDRVIGETLRKYPPIDEISFVTGANNRLPSGDLVVPRNTKVIIPIYALHHDAEFYPDPNRFDPERPVLRSRKESLLYRPLGGVPFPIGSNLALLIVRVGLGKILTECTVRLSSETPATLLISPNQPIPYPSGRVELLINRASTLIPQDRPTISTSGGQVQGTTESCGLFCTYYSFKGIPYAEPPVGGLRFANPVPHGGWSGVRDASQHGSSCPSPDALPTEAEDCLFVNVYSPSVIGTRPVMVFVHGGAYSGGSGDDALYGARYFMPEDVVIVTFNYRLGVLGFLSTGDNSASGNWAIKDCVEALRWVQSNIVAFGGDPNQVTVFGQSAGGAMVHFLTLSPLTAGLFQRAITHSGSAINSWSLQSNPRAEANRLATALGISTADTAAMVAALRQAPYRNLIAQQQGLNSQGVPLLLRPVDFVSLLYYYVRRRYSYWTDKGIPHLEPTLPLGNLKGVGSTRSFAELLDEAYGRYLGKSPVIGMYFLASPILVVTDLDLAKQILVKDFHRFHDRGMYVNERDDPLSGHLFSIGGERWRYLRNKLSPTFTSGKIKSMFTTIREIGDEFLAAFDKYIDRDEPIDIKLLCQCFTCDVVGSCAFGLQCNSLKNEGSKLLEIGDKVFRQNPLRMIYSVAVGIFPRISRALRLPVLPGEVSSFFMPVVRSTVEHRERNAIERPDFLNLLIQLKNKGTVEEHEAAEGLEKLTLDEVAAQAFVFFFAGFETSSTTLSFALFELANNPAIQERVRAEVLEKLKLHDGQITYDALKEMTYLDQVINETLRMYTPVPQLMRVSKEPYQLPSMNVTLDKGVMVFIPVHSYHHDPALFPDPYRFDPDRFAPESIKNRHSHAFLPFGEGPRNCIGMRFGLLEVKFGVVQVLSKLRLSVDRRTTIPLKLSKNSGFPEAEGGIWLKASRLVVLYLVLPALALLYYYVKQHYRYWATRNIPQLDASFPVGNMKGVGSKLHFNDVMGEAYDKGKAKSAPLVGLYFMLKPVLIVTDLDMVKRILVKDFNSFHDRGLYVNERDDPLSGHLFALDGERWRYLRNKLSPTFTSGKIKLMFTTIREIGDEFLASVTRYVDRDKPIDVKLLSQCFTCDVVGSCAFGLQCNSLKNEGSKLLEIGDKVFKPPAWRNMLTFLLISCKDVAKRLRLAVLPSEVTAFFMPLVTDTVRDREQNSIVRPDFLNLLIQLKNNGTVEDDSTEGLEKLTLDEVAAQAFVFFFAGFETSSTTLSFALFELANNPAIQERVRAEVLEKLKLHDGQITYDALKEMTYLDQVINETLRMYPPVPQLIRVSTQPYSVEAANVTLDRDTMLMVPIYAIHHDATLYPDPERFDPDRFAPDAVHSRHTHAFLPFGDGPRNCIGMRFGLLEVKFGIVQMISKLQFTVSSRMQLPIRMSKSASILEAEGGIWLNATKL</sequence>
<comment type="cofactor">
    <cofactor evidence="1">
        <name>heme</name>
        <dbReference type="ChEBI" id="CHEBI:30413"/>
    </cofactor>
</comment>
<dbReference type="VEuPathDB" id="VectorBase:ASTEI20_041713"/>
<dbReference type="VEuPathDB" id="VectorBase:ASTEI20_043191"/>
<dbReference type="STRING" id="30069.A0A182XW67"/>
<evidence type="ECO:0000256" key="6">
    <source>
        <dbReference type="ARBA" id="ARBA00022487"/>
    </source>
</evidence>
<evidence type="ECO:0000256" key="9">
    <source>
        <dbReference type="ARBA" id="ARBA00022801"/>
    </source>
</evidence>
<comment type="subcellular location">
    <subcellularLocation>
        <location evidence="3">Endoplasmic reticulum membrane</location>
        <topology evidence="3">Peripheral membrane protein</topology>
    </subcellularLocation>
    <subcellularLocation>
        <location evidence="2">Microsome membrane</location>
        <topology evidence="2">Peripheral membrane protein</topology>
    </subcellularLocation>
</comment>
<dbReference type="InterPro" id="IPR019826">
    <property type="entry name" value="Carboxylesterase_B_AS"/>
</dbReference>
<dbReference type="VEuPathDB" id="VectorBase:ASTE015954"/>
<dbReference type="PROSITE" id="PS00941">
    <property type="entry name" value="CARBOXYLESTERASE_B_2"/>
    <property type="match status" value="1"/>
</dbReference>
<protein>
    <recommendedName>
        <fullName evidence="18">Carboxylesterase type B domain-containing protein</fullName>
    </recommendedName>
</protein>
<evidence type="ECO:0000256" key="2">
    <source>
        <dbReference type="ARBA" id="ARBA00004174"/>
    </source>
</evidence>
<dbReference type="GO" id="GO:0016705">
    <property type="term" value="F:oxidoreductase activity, acting on paired donors, with incorporation or reduction of molecular oxygen"/>
    <property type="evidence" value="ECO:0007669"/>
    <property type="project" value="InterPro"/>
</dbReference>
<keyword evidence="9" id="KW-0378">Hydrolase</keyword>
<dbReference type="InterPro" id="IPR019819">
    <property type="entry name" value="Carboxylesterase_B_CS"/>
</dbReference>
<dbReference type="InterPro" id="IPR050476">
    <property type="entry name" value="Insect_CytP450_Detox"/>
</dbReference>
<dbReference type="VEuPathDB" id="VectorBase:ASTE015948"/>
<dbReference type="InterPro" id="IPR029058">
    <property type="entry name" value="AB_hydrolase_fold"/>
</dbReference>
<organism evidence="19 20">
    <name type="scientific">Anopheles stephensi</name>
    <name type="common">Indo-Pakistan malaria mosquito</name>
    <dbReference type="NCBI Taxonomy" id="30069"/>
    <lineage>
        <taxon>Eukaryota</taxon>
        <taxon>Metazoa</taxon>
        <taxon>Ecdysozoa</taxon>
        <taxon>Arthropoda</taxon>
        <taxon>Hexapoda</taxon>
        <taxon>Insecta</taxon>
        <taxon>Pterygota</taxon>
        <taxon>Neoptera</taxon>
        <taxon>Endopterygota</taxon>
        <taxon>Diptera</taxon>
        <taxon>Nematocera</taxon>
        <taxon>Culicoidea</taxon>
        <taxon>Culicidae</taxon>
        <taxon>Anophelinae</taxon>
        <taxon>Anopheles</taxon>
    </lineage>
</organism>
<dbReference type="VEuPathDB" id="VectorBase:ASTE015973"/>
<evidence type="ECO:0000313" key="20">
    <source>
        <dbReference type="Proteomes" id="UP000076408"/>
    </source>
</evidence>
<evidence type="ECO:0000256" key="15">
    <source>
        <dbReference type="ARBA" id="ARBA00023136"/>
    </source>
</evidence>
<comment type="similarity">
    <text evidence="5">Belongs to the cytochrome P450 family.</text>
</comment>
<dbReference type="Pfam" id="PF00067">
    <property type="entry name" value="p450"/>
    <property type="match status" value="10"/>
</dbReference>
<dbReference type="GO" id="GO:0005789">
    <property type="term" value="C:endoplasmic reticulum membrane"/>
    <property type="evidence" value="ECO:0007669"/>
    <property type="project" value="UniProtKB-SubCell"/>
</dbReference>
<dbReference type="InterPro" id="IPR017972">
    <property type="entry name" value="Cyt_P450_CS"/>
</dbReference>
<dbReference type="VEuPathDB" id="VectorBase:ASTEI20_035875"/>
<evidence type="ECO:0000256" key="4">
    <source>
        <dbReference type="ARBA" id="ARBA00005964"/>
    </source>
</evidence>
<evidence type="ECO:0000256" key="7">
    <source>
        <dbReference type="ARBA" id="ARBA00022617"/>
    </source>
</evidence>
<dbReference type="PANTHER" id="PTHR24292:SF100">
    <property type="entry name" value="CYTOCHROME P450 6A16, ISOFORM B-RELATED"/>
    <property type="match status" value="1"/>
</dbReference>
<feature type="domain" description="Carboxylesterase type B" evidence="18">
    <location>
        <begin position="3525"/>
        <end position="3786"/>
    </location>
</feature>
<keyword evidence="7" id="KW-0349">Heme</keyword>
<reference evidence="20" key="1">
    <citation type="journal article" date="2014" name="Genome Biol.">
        <title>Genome analysis of a major urban malaria vector mosquito, Anopheles stephensi.</title>
        <authorList>
            <person name="Jiang X."/>
            <person name="Peery A."/>
            <person name="Hall A.B."/>
            <person name="Sharma A."/>
            <person name="Chen X.G."/>
            <person name="Waterhouse R.M."/>
            <person name="Komissarov A."/>
            <person name="Riehle M.M."/>
            <person name="Shouche Y."/>
            <person name="Sharakhova M.V."/>
            <person name="Lawson D."/>
            <person name="Pakpour N."/>
            <person name="Arensburger P."/>
            <person name="Davidson V.L."/>
            <person name="Eiglmeier K."/>
            <person name="Emrich S."/>
            <person name="George P."/>
            <person name="Kennedy R.C."/>
            <person name="Mane S.P."/>
            <person name="Maslen G."/>
            <person name="Oringanje C."/>
            <person name="Qi Y."/>
            <person name="Settlage R."/>
            <person name="Tojo M."/>
            <person name="Tubio J.M."/>
            <person name="Unger M.F."/>
            <person name="Wang B."/>
            <person name="Vernick K.D."/>
            <person name="Ribeiro J.M."/>
            <person name="James A.A."/>
            <person name="Michel K."/>
            <person name="Riehle M.A."/>
            <person name="Luckhart S."/>
            <person name="Sharakhov I.V."/>
            <person name="Tu Z."/>
        </authorList>
    </citation>
    <scope>NUCLEOTIDE SEQUENCE [LARGE SCALE GENOMIC DNA]</scope>
    <source>
        <strain evidence="20">Indian</strain>
    </source>
</reference>
<evidence type="ECO:0000313" key="19">
    <source>
        <dbReference type="EnsemblMetazoa" id="ASTEI00453-PA"/>
    </source>
</evidence>
<dbReference type="SUPFAM" id="SSF48264">
    <property type="entry name" value="Cytochrome P450"/>
    <property type="match status" value="9"/>
</dbReference>
<keyword evidence="11" id="KW-0492">Microsome</keyword>
<dbReference type="VEuPathDB" id="VectorBase:ASTE016510"/>
<keyword evidence="15" id="KW-0472">Membrane</keyword>
<dbReference type="Gene3D" id="3.40.50.1820">
    <property type="entry name" value="alpha/beta hydrolase"/>
    <property type="match status" value="1"/>
</dbReference>
<dbReference type="FunFam" id="1.10.630.10:FF:000042">
    <property type="entry name" value="Cytochrome P450"/>
    <property type="match status" value="7"/>
</dbReference>
<evidence type="ECO:0000256" key="3">
    <source>
        <dbReference type="ARBA" id="ARBA00004406"/>
    </source>
</evidence>
<keyword evidence="17" id="KW-0325">Glycoprotein</keyword>
<name>A0A182XW67_ANOST</name>
<dbReference type="VEuPathDB" id="VectorBase:ASTEI20_035508"/>
<dbReference type="InterPro" id="IPR036396">
    <property type="entry name" value="Cyt_P450_sf"/>
</dbReference>
<keyword evidence="20" id="KW-1185">Reference proteome</keyword>
<evidence type="ECO:0000256" key="13">
    <source>
        <dbReference type="ARBA" id="ARBA00023004"/>
    </source>
</evidence>
<dbReference type="CDD" id="cd11056">
    <property type="entry name" value="CYP6-like"/>
    <property type="match status" value="8"/>
</dbReference>
<dbReference type="InterPro" id="IPR002401">
    <property type="entry name" value="Cyt_P450_E_grp-I"/>
</dbReference>
<keyword evidence="10" id="KW-0256">Endoplasmic reticulum</keyword>
<dbReference type="VEuPathDB" id="VectorBase:ASTE015951"/>
<keyword evidence="6" id="KW-0719">Serine esterase</keyword>
<dbReference type="SUPFAM" id="SSF53474">
    <property type="entry name" value="alpha/beta-Hydrolases"/>
    <property type="match status" value="1"/>
</dbReference>
<dbReference type="Gene3D" id="1.10.630.10">
    <property type="entry name" value="Cytochrome P450"/>
    <property type="match status" value="9"/>
</dbReference>
<evidence type="ECO:0000256" key="16">
    <source>
        <dbReference type="ARBA" id="ARBA00023157"/>
    </source>
</evidence>
<dbReference type="GO" id="GO:0020037">
    <property type="term" value="F:heme binding"/>
    <property type="evidence" value="ECO:0007669"/>
    <property type="project" value="InterPro"/>
</dbReference>
<evidence type="ECO:0000256" key="14">
    <source>
        <dbReference type="ARBA" id="ARBA00023033"/>
    </source>
</evidence>
<dbReference type="PROSITE" id="PS00086">
    <property type="entry name" value="CYTOCHROME_P450"/>
    <property type="match status" value="8"/>
</dbReference>
<keyword evidence="14" id="KW-0503">Monooxygenase</keyword>
<dbReference type="PRINTS" id="PR00463">
    <property type="entry name" value="EP450I"/>
</dbReference>
<accession>A0A182XW67</accession>
<keyword evidence="16" id="KW-1015">Disulfide bond</keyword>
<dbReference type="VEuPathDB" id="VectorBase:ASTEI20_036499"/>
<dbReference type="VEuPathDB" id="VectorBase:ASTE015953"/>
<dbReference type="EnsemblMetazoa" id="ASTEI00453-RA">
    <property type="protein sequence ID" value="ASTEI00453-PA"/>
    <property type="gene ID" value="ASTEI00453"/>
</dbReference>
<keyword evidence="13" id="KW-0408">Iron</keyword>
<dbReference type="VEuPathDB" id="VectorBase:ASTE015946"/>
<evidence type="ECO:0000259" key="18">
    <source>
        <dbReference type="Pfam" id="PF00135"/>
    </source>
</evidence>
<dbReference type="Pfam" id="PF00135">
    <property type="entry name" value="COesterase"/>
    <property type="match status" value="1"/>
</dbReference>
<dbReference type="InterPro" id="IPR002018">
    <property type="entry name" value="CarbesteraseB"/>
</dbReference>
<evidence type="ECO:0000256" key="11">
    <source>
        <dbReference type="ARBA" id="ARBA00022848"/>
    </source>
</evidence>
<comment type="similarity">
    <text evidence="4">Belongs to the type-B carboxylesterase/lipase family.</text>
</comment>
<proteinExistence type="inferred from homology"/>
<dbReference type="VEuPathDB" id="VectorBase:ASTE015945"/>
<dbReference type="PANTHER" id="PTHR24292">
    <property type="entry name" value="CYTOCHROME P450"/>
    <property type="match status" value="1"/>
</dbReference>
<evidence type="ECO:0000256" key="12">
    <source>
        <dbReference type="ARBA" id="ARBA00023002"/>
    </source>
</evidence>
<dbReference type="GO" id="GO:0052689">
    <property type="term" value="F:carboxylic ester hydrolase activity"/>
    <property type="evidence" value="ECO:0007669"/>
    <property type="project" value="UniProtKB-KW"/>
</dbReference>
<dbReference type="InterPro" id="IPR001128">
    <property type="entry name" value="Cyt_P450"/>
</dbReference>
<dbReference type="GO" id="GO:0005506">
    <property type="term" value="F:iron ion binding"/>
    <property type="evidence" value="ECO:0007669"/>
    <property type="project" value="InterPro"/>
</dbReference>
<evidence type="ECO:0000256" key="17">
    <source>
        <dbReference type="ARBA" id="ARBA00023180"/>
    </source>
</evidence>